<dbReference type="EMBL" id="SOZE01000006">
    <property type="protein sequence ID" value="TFF38416.1"/>
    <property type="molecule type" value="Genomic_DNA"/>
</dbReference>
<evidence type="ECO:0000313" key="4">
    <source>
        <dbReference type="Proteomes" id="UP000297540"/>
    </source>
</evidence>
<protein>
    <recommendedName>
        <fullName evidence="2">Calcineurin-like phosphoesterase domain-containing protein</fullName>
    </recommendedName>
</protein>
<dbReference type="Proteomes" id="UP000297540">
    <property type="component" value="Unassembled WGS sequence"/>
</dbReference>
<organism evidence="3 4">
    <name type="scientific">Mucilaginibacter psychrotolerans</name>
    <dbReference type="NCBI Taxonomy" id="1524096"/>
    <lineage>
        <taxon>Bacteria</taxon>
        <taxon>Pseudomonadati</taxon>
        <taxon>Bacteroidota</taxon>
        <taxon>Sphingobacteriia</taxon>
        <taxon>Sphingobacteriales</taxon>
        <taxon>Sphingobacteriaceae</taxon>
        <taxon>Mucilaginibacter</taxon>
    </lineage>
</organism>
<dbReference type="RefSeq" id="WP_133228538.1">
    <property type="nucleotide sequence ID" value="NZ_SOZE01000006.1"/>
</dbReference>
<name>A0A4Y8SJ17_9SPHI</name>
<feature type="signal peptide" evidence="1">
    <location>
        <begin position="1"/>
        <end position="26"/>
    </location>
</feature>
<dbReference type="OrthoDB" id="5464769at2"/>
<keyword evidence="4" id="KW-1185">Reference proteome</keyword>
<proteinExistence type="predicted"/>
<accession>A0A4Y8SJ17</accession>
<keyword evidence="1" id="KW-0732">Signal</keyword>
<evidence type="ECO:0000313" key="3">
    <source>
        <dbReference type="EMBL" id="TFF38416.1"/>
    </source>
</evidence>
<dbReference type="Gene3D" id="3.60.21.10">
    <property type="match status" value="1"/>
</dbReference>
<feature type="chain" id="PRO_5021241044" description="Calcineurin-like phosphoesterase domain-containing protein" evidence="1">
    <location>
        <begin position="27"/>
        <end position="392"/>
    </location>
</feature>
<dbReference type="InterPro" id="IPR029052">
    <property type="entry name" value="Metallo-depent_PP-like"/>
</dbReference>
<dbReference type="SUPFAM" id="SSF56300">
    <property type="entry name" value="Metallo-dependent phosphatases"/>
    <property type="match status" value="1"/>
</dbReference>
<dbReference type="GO" id="GO:0016787">
    <property type="term" value="F:hydrolase activity"/>
    <property type="evidence" value="ECO:0007669"/>
    <property type="project" value="InterPro"/>
</dbReference>
<evidence type="ECO:0000259" key="2">
    <source>
        <dbReference type="Pfam" id="PF00149"/>
    </source>
</evidence>
<reference evidence="3 4" key="1">
    <citation type="journal article" date="2017" name="Int. J. Syst. Evol. Microbiol.">
        <title>Mucilaginibacterpsychrotolerans sp. nov., isolated from peatlands.</title>
        <authorList>
            <person name="Deng Y."/>
            <person name="Shen L."/>
            <person name="Xu B."/>
            <person name="Liu Y."/>
            <person name="Gu Z."/>
            <person name="Liu H."/>
            <person name="Zhou Y."/>
        </authorList>
    </citation>
    <scope>NUCLEOTIDE SEQUENCE [LARGE SCALE GENOMIC DNA]</scope>
    <source>
        <strain evidence="3 4">NH7-4</strain>
    </source>
</reference>
<sequence length="392" mass="43568">MENIKLTSGQLLRLLLLLLVAQAASAQKKETPRVVNMLFSSDAHYGLTRAFRGDTGVTGHSVNATMIAQMNTMPGIILPADSGVNSGTRVGAVDYVVQTGDIANRMEAGVQIAAASWAQFEQDYLHGLKLRGHDSKRAQVLVTPGNHDISNAIGYGKPMTPATDPTAMVKIYNLMLKPKQPLTNETYNYHTQKVDYSRNIGGVHFMFLTLWPDSAQRIWMQADLDTVSATTPVIIFTHDQPTCEAKHFTNPVAPFTMTQENKFENLTEERYKEGLVATANGGNTAIEQRGWVAFLKRHPNIKAYFHGNSNYNEFYTYKGPDDDVDLKVFRVDSPMKGKYSAKDETKLSFQLISLDPDKQILTVRECLWDTEPLLKSQKISFGATATVSLKVN</sequence>
<dbReference type="Pfam" id="PF00149">
    <property type="entry name" value="Metallophos"/>
    <property type="match status" value="1"/>
</dbReference>
<comment type="caution">
    <text evidence="3">The sequence shown here is derived from an EMBL/GenBank/DDBJ whole genome shotgun (WGS) entry which is preliminary data.</text>
</comment>
<dbReference type="AlphaFoldDB" id="A0A4Y8SJ17"/>
<gene>
    <name evidence="3" type="ORF">E2R66_08070</name>
</gene>
<evidence type="ECO:0000256" key="1">
    <source>
        <dbReference type="SAM" id="SignalP"/>
    </source>
</evidence>
<feature type="domain" description="Calcineurin-like phosphoesterase" evidence="2">
    <location>
        <begin position="92"/>
        <end position="245"/>
    </location>
</feature>
<dbReference type="InterPro" id="IPR004843">
    <property type="entry name" value="Calcineurin-like_PHP"/>
</dbReference>